<accession>A0ABU6PRD8</accession>
<dbReference type="EMBL" id="JARTLD010000023">
    <property type="protein sequence ID" value="MED5017377.1"/>
    <property type="molecule type" value="Genomic_DNA"/>
</dbReference>
<evidence type="ECO:0000313" key="1">
    <source>
        <dbReference type="EMBL" id="MED5017377.1"/>
    </source>
</evidence>
<gene>
    <name evidence="1" type="ORF">P9847_08650</name>
</gene>
<dbReference type="Pfam" id="PF19677">
    <property type="entry name" value="DUF6179"/>
    <property type="match status" value="1"/>
</dbReference>
<dbReference type="Proteomes" id="UP001343257">
    <property type="component" value="Unassembled WGS sequence"/>
</dbReference>
<keyword evidence="2" id="KW-1185">Reference proteome</keyword>
<evidence type="ECO:0000313" key="2">
    <source>
        <dbReference type="Proteomes" id="UP001343257"/>
    </source>
</evidence>
<name>A0ABU6PRD8_9BACL</name>
<dbReference type="RefSeq" id="WP_328277033.1">
    <property type="nucleotide sequence ID" value="NZ_JARTLD010000023.1"/>
</dbReference>
<protein>
    <submittedName>
        <fullName evidence="1">DUF6179 domain-containing protein</fullName>
    </submittedName>
</protein>
<comment type="caution">
    <text evidence="1">The sequence shown here is derived from an EMBL/GenBank/DDBJ whole genome shotgun (WGS) entry which is preliminary data.</text>
</comment>
<dbReference type="InterPro" id="IPR045751">
    <property type="entry name" value="DUF6179"/>
</dbReference>
<proteinExistence type="predicted"/>
<reference evidence="1 2" key="1">
    <citation type="submission" date="2023-03" db="EMBL/GenBank/DDBJ databases">
        <title>Bacillus Genome Sequencing.</title>
        <authorList>
            <person name="Dunlap C."/>
        </authorList>
    </citation>
    <scope>NUCLEOTIDE SEQUENCE [LARGE SCALE GENOMIC DNA]</scope>
    <source>
        <strain evidence="1 2">NRS-52</strain>
    </source>
</reference>
<sequence>MGSEDLNHNPNVSTHGMVRKSRLMRNQYTVSLMNEGMRAGMLASEDVMRIQHGLMQILKELIQRYTQGESSSVTTETAESILTSIMYAADAYLFGLESPEQAVAQLKSMDVHHIYDRGVKKVSQCFEETKALYKKVVANKLDIPVEAYHLTIEESLPVFLRKYGIIFEAHNTMASIDYPLAVDDMRLQGVFYMKQYLERLHMENDFCSLFDPQECLDLLVNYGKECRFDYRIELFNIYELVLHQAIFSLLSGGDPNCIRISESQFNRLEQRFMSLPESQIRSVIFKGMAQLQQALPLYSRLKAYMDASRLNLVHRVTNAAKHSSLRAVIITEREKSEKSMMISFNEEDRLNDVALRKLWHEIMACERVEDKVNLIVSRVHSLHDYLDLLESGCLLGDEYDHLFHSFGHMELAILAKLIFYEELRGDSRDLRSILLMAKSYESEWHMEFVRSLSRMDPERVQAIEKVMDAVDYEQMSFY</sequence>
<organism evidence="1 2">
    <name type="scientific">Paenibacillus chibensis</name>
    <dbReference type="NCBI Taxonomy" id="59846"/>
    <lineage>
        <taxon>Bacteria</taxon>
        <taxon>Bacillati</taxon>
        <taxon>Bacillota</taxon>
        <taxon>Bacilli</taxon>
        <taxon>Bacillales</taxon>
        <taxon>Paenibacillaceae</taxon>
        <taxon>Paenibacillus</taxon>
    </lineage>
</organism>